<protein>
    <submittedName>
        <fullName evidence="3">Uncharacterized protein</fullName>
    </submittedName>
</protein>
<proteinExistence type="predicted"/>
<keyword evidence="4" id="KW-1185">Reference proteome</keyword>
<dbReference type="Proteomes" id="UP000235388">
    <property type="component" value="Unassembled WGS sequence"/>
</dbReference>
<evidence type="ECO:0000313" key="4">
    <source>
        <dbReference type="Proteomes" id="UP000235388"/>
    </source>
</evidence>
<sequence>MKSYRILTKGGTIINSKSFTFLDFAPEEKPLIDFGKLLTEEKVERPLERTVEGQAEEHIRIKEEEEDIDKLNEDKEFHNAIPPDAKDESEGNNKDIAELLVPVAQEPVGRILRDQTLQVKPVKYSHLTLDPTSFKKGGLIAARPKGVRTPPRTPKEKGVRGLHAFFFRRANPRTPSPACRTPSSRLQMA</sequence>
<feature type="coiled-coil region" evidence="1">
    <location>
        <begin position="54"/>
        <end position="81"/>
    </location>
</feature>
<gene>
    <name evidence="3" type="ORF">PCANC_08667</name>
</gene>
<dbReference type="OrthoDB" id="10616740at2759"/>
<feature type="region of interest" description="Disordered" evidence="2">
    <location>
        <begin position="170"/>
        <end position="189"/>
    </location>
</feature>
<comment type="caution">
    <text evidence="3">The sequence shown here is derived from an EMBL/GenBank/DDBJ whole genome shotgun (WGS) entry which is preliminary data.</text>
</comment>
<accession>A0A2N5T5Z0</accession>
<evidence type="ECO:0000256" key="2">
    <source>
        <dbReference type="SAM" id="MobiDB-lite"/>
    </source>
</evidence>
<reference evidence="3 4" key="1">
    <citation type="submission" date="2017-11" db="EMBL/GenBank/DDBJ databases">
        <title>De novo assembly and phasing of dikaryotic genomes from two isolates of Puccinia coronata f. sp. avenae, the causal agent of oat crown rust.</title>
        <authorList>
            <person name="Miller M.E."/>
            <person name="Zhang Y."/>
            <person name="Omidvar V."/>
            <person name="Sperschneider J."/>
            <person name="Schwessinger B."/>
            <person name="Raley C."/>
            <person name="Palmer J.M."/>
            <person name="Garnica D."/>
            <person name="Upadhyaya N."/>
            <person name="Rathjen J."/>
            <person name="Taylor J.M."/>
            <person name="Park R.F."/>
            <person name="Dodds P.N."/>
            <person name="Hirsch C.D."/>
            <person name="Kianian S.F."/>
            <person name="Figueroa M."/>
        </authorList>
    </citation>
    <scope>NUCLEOTIDE SEQUENCE [LARGE SCALE GENOMIC DNA]</scope>
    <source>
        <strain evidence="3">12NC29</strain>
    </source>
</reference>
<evidence type="ECO:0000256" key="1">
    <source>
        <dbReference type="SAM" id="Coils"/>
    </source>
</evidence>
<keyword evidence="1" id="KW-0175">Coiled coil</keyword>
<evidence type="ECO:0000313" key="3">
    <source>
        <dbReference type="EMBL" id="PLW20917.1"/>
    </source>
</evidence>
<dbReference type="EMBL" id="PGCJ01000790">
    <property type="protein sequence ID" value="PLW20917.1"/>
    <property type="molecule type" value="Genomic_DNA"/>
</dbReference>
<organism evidence="3 4">
    <name type="scientific">Puccinia coronata f. sp. avenae</name>
    <dbReference type="NCBI Taxonomy" id="200324"/>
    <lineage>
        <taxon>Eukaryota</taxon>
        <taxon>Fungi</taxon>
        <taxon>Dikarya</taxon>
        <taxon>Basidiomycota</taxon>
        <taxon>Pucciniomycotina</taxon>
        <taxon>Pucciniomycetes</taxon>
        <taxon>Pucciniales</taxon>
        <taxon>Pucciniaceae</taxon>
        <taxon>Puccinia</taxon>
    </lineage>
</organism>
<dbReference type="AlphaFoldDB" id="A0A2N5T5Z0"/>
<name>A0A2N5T5Z0_9BASI</name>